<dbReference type="GO" id="GO:0003677">
    <property type="term" value="F:DNA binding"/>
    <property type="evidence" value="ECO:0007669"/>
    <property type="project" value="InterPro"/>
</dbReference>
<proteinExistence type="predicted"/>
<dbReference type="EMBL" id="CP121195">
    <property type="protein sequence ID" value="XBH13242.1"/>
    <property type="molecule type" value="Genomic_DNA"/>
</dbReference>
<dbReference type="Pfam" id="PF05869">
    <property type="entry name" value="Dam"/>
    <property type="match status" value="1"/>
</dbReference>
<name>A0AAU7D7E0_9BACT</name>
<dbReference type="GO" id="GO:0009307">
    <property type="term" value="P:DNA restriction-modification system"/>
    <property type="evidence" value="ECO:0007669"/>
    <property type="project" value="InterPro"/>
</dbReference>
<dbReference type="GO" id="GO:0009007">
    <property type="term" value="F:site-specific DNA-methyltransferase (adenine-specific) activity"/>
    <property type="evidence" value="ECO:0007669"/>
    <property type="project" value="InterPro"/>
</dbReference>
<sequence length="169" mass="19038">MSYWESKGKSDNWYTPHSIFSALECVFDMDVAGKFCAANRVPARQIIESEGLSRDWRGFVWMNPPFGGRNGLEPWLEKFFSHGNGIALTPDRTSAPWFQNAWKKADMVMFTPKVRFLREDGSLGISPSNGTALWAVGVEARLSLRRAELKGLGIVARPTFFHEVSYATT</sequence>
<evidence type="ECO:0000313" key="1">
    <source>
        <dbReference type="EMBL" id="XBH13242.1"/>
    </source>
</evidence>
<accession>A0AAU7D7E0</accession>
<dbReference type="RefSeq" id="WP_348269724.1">
    <property type="nucleotide sequence ID" value="NZ_CP121195.1"/>
</dbReference>
<dbReference type="InterPro" id="IPR008593">
    <property type="entry name" value="Dam_MeTrfase"/>
</dbReference>
<protein>
    <submittedName>
        <fullName evidence="1">DNA N-6-adenine-methyltransferase</fullName>
    </submittedName>
</protein>
<gene>
    <name evidence="1" type="ORF">P8936_16375</name>
</gene>
<organism evidence="1">
    <name type="scientific">Edaphobacter paludis</name>
    <dbReference type="NCBI Taxonomy" id="3035702"/>
    <lineage>
        <taxon>Bacteria</taxon>
        <taxon>Pseudomonadati</taxon>
        <taxon>Acidobacteriota</taxon>
        <taxon>Terriglobia</taxon>
        <taxon>Terriglobales</taxon>
        <taxon>Acidobacteriaceae</taxon>
        <taxon>Edaphobacter</taxon>
    </lineage>
</organism>
<reference evidence="1" key="1">
    <citation type="submission" date="2023-03" db="EMBL/GenBank/DDBJ databases">
        <title>Edaphobacter sp.</title>
        <authorList>
            <person name="Huber K.J."/>
            <person name="Papendorf J."/>
            <person name="Pilke C."/>
            <person name="Bunk B."/>
            <person name="Sproeer C."/>
            <person name="Pester M."/>
        </authorList>
    </citation>
    <scope>NUCLEOTIDE SEQUENCE</scope>
    <source>
        <strain evidence="1">DSM 109920</strain>
    </source>
</reference>
<dbReference type="AlphaFoldDB" id="A0AAU7D7E0"/>